<dbReference type="Proteomes" id="UP000694386">
    <property type="component" value="Unplaced"/>
</dbReference>
<proteinExistence type="predicted"/>
<dbReference type="Ensembl" id="ENSCGRT00001018648.1">
    <property type="protein sequence ID" value="ENSCGRP00001014411.1"/>
    <property type="gene ID" value="ENSCGRG00001015303.1"/>
</dbReference>
<dbReference type="AlphaFoldDB" id="A0A8C2M9F0"/>
<reference evidence="1" key="2">
    <citation type="submission" date="2025-09" db="UniProtKB">
        <authorList>
            <consortium name="Ensembl"/>
        </authorList>
    </citation>
    <scope>IDENTIFICATION</scope>
</reference>
<dbReference type="Gene3D" id="3.10.660.10">
    <property type="entry name" value="DPH Zinc finger"/>
    <property type="match status" value="2"/>
</dbReference>
<accession>A0A8C2M9F0</accession>
<evidence type="ECO:0000313" key="1">
    <source>
        <dbReference type="Ensembl" id="ENSCGRP00001014411.1"/>
    </source>
</evidence>
<evidence type="ECO:0000313" key="2">
    <source>
        <dbReference type="Proteomes" id="UP000694386"/>
    </source>
</evidence>
<name>A0A8C2M9F0_CRIGR</name>
<sequence length="68" mass="7714">MAVFHGEVEIEDFEYDEDSETYFYPVPNGEDMATCFSWSLIIKVIYDKDQLMCGETVPAPLTNKALVG</sequence>
<organism evidence="1 2">
    <name type="scientific">Cricetulus griseus</name>
    <name type="common">Chinese hamster</name>
    <name type="synonym">Cricetulus barabensis griseus</name>
    <dbReference type="NCBI Taxonomy" id="10029"/>
    <lineage>
        <taxon>Eukaryota</taxon>
        <taxon>Metazoa</taxon>
        <taxon>Chordata</taxon>
        <taxon>Craniata</taxon>
        <taxon>Vertebrata</taxon>
        <taxon>Euteleostomi</taxon>
        <taxon>Mammalia</taxon>
        <taxon>Eutheria</taxon>
        <taxon>Euarchontoglires</taxon>
        <taxon>Glires</taxon>
        <taxon>Rodentia</taxon>
        <taxon>Myomorpha</taxon>
        <taxon>Muroidea</taxon>
        <taxon>Cricetidae</taxon>
        <taxon>Cricetinae</taxon>
        <taxon>Cricetulus</taxon>
    </lineage>
</organism>
<reference evidence="1" key="1">
    <citation type="submission" date="2025-08" db="UniProtKB">
        <authorList>
            <consortium name="Ensembl"/>
        </authorList>
    </citation>
    <scope>IDENTIFICATION</scope>
</reference>
<dbReference type="InterPro" id="IPR036671">
    <property type="entry name" value="DPH_MB_sf"/>
</dbReference>
<dbReference type="SUPFAM" id="SSF144217">
    <property type="entry name" value="CSL zinc finger"/>
    <property type="match status" value="1"/>
</dbReference>
<protein>
    <submittedName>
        <fullName evidence="1">Uncharacterized protein</fullName>
    </submittedName>
</protein>